<proteinExistence type="predicted"/>
<dbReference type="GO" id="GO:0051082">
    <property type="term" value="F:unfolded protein binding"/>
    <property type="evidence" value="ECO:0007669"/>
    <property type="project" value="InterPro"/>
</dbReference>
<evidence type="ECO:0000256" key="2">
    <source>
        <dbReference type="SAM" id="MobiDB-lite"/>
    </source>
</evidence>
<dbReference type="InterPro" id="IPR008971">
    <property type="entry name" value="HSP40/DnaJ_pept-bd"/>
</dbReference>
<dbReference type="Pfam" id="PF01556">
    <property type="entry name" value="DnaJ_C"/>
    <property type="match status" value="1"/>
</dbReference>
<dbReference type="CDD" id="cd10747">
    <property type="entry name" value="DnaJ_C"/>
    <property type="match status" value="1"/>
</dbReference>
<dbReference type="Gene3D" id="2.60.260.20">
    <property type="entry name" value="Urease metallochaperone UreE, N-terminal domain"/>
    <property type="match status" value="2"/>
</dbReference>
<dbReference type="GO" id="GO:0005737">
    <property type="term" value="C:cytoplasm"/>
    <property type="evidence" value="ECO:0007669"/>
    <property type="project" value="TreeGrafter"/>
</dbReference>
<dbReference type="CDD" id="cd06257">
    <property type="entry name" value="DnaJ"/>
    <property type="match status" value="1"/>
</dbReference>
<feature type="domain" description="J" evidence="3">
    <location>
        <begin position="5"/>
        <end position="69"/>
    </location>
</feature>
<dbReference type="PROSITE" id="PS00636">
    <property type="entry name" value="DNAJ_1"/>
    <property type="match status" value="1"/>
</dbReference>
<evidence type="ECO:0000259" key="3">
    <source>
        <dbReference type="PROSITE" id="PS50076"/>
    </source>
</evidence>
<gene>
    <name evidence="4" type="ORF">QJT80_14765</name>
</gene>
<reference evidence="4" key="2">
    <citation type="submission" date="2023-04" db="EMBL/GenBank/DDBJ databases">
        <authorList>
            <person name="Beletskiy A.V."/>
            <person name="Mardanov A.V."/>
            <person name="Ravin N.V."/>
        </authorList>
    </citation>
    <scope>NUCLEOTIDE SEQUENCE</scope>
    <source>
        <strain evidence="4">GKL-01</strain>
    </source>
</reference>
<dbReference type="AlphaFoldDB" id="A0AA95KI11"/>
<keyword evidence="1" id="KW-0143">Chaperone</keyword>
<evidence type="ECO:0000313" key="4">
    <source>
        <dbReference type="EMBL" id="WGZ90735.1"/>
    </source>
</evidence>
<dbReference type="PANTHER" id="PTHR43096:SF52">
    <property type="entry name" value="DNAJ HOMOLOG 1, MITOCHONDRIAL-RELATED"/>
    <property type="match status" value="1"/>
</dbReference>
<dbReference type="PROSITE" id="PS50076">
    <property type="entry name" value="DNAJ_2"/>
    <property type="match status" value="1"/>
</dbReference>
<feature type="region of interest" description="Disordered" evidence="2">
    <location>
        <begin position="34"/>
        <end position="57"/>
    </location>
</feature>
<dbReference type="EMBL" id="CP124755">
    <property type="protein sequence ID" value="WGZ90735.1"/>
    <property type="molecule type" value="Genomic_DNA"/>
</dbReference>
<sequence>MQYKDYYKILGVERNADQDTIRKAYRRLAAKYHPDRNKEKDAEERFKEVNEANEVLSDPEKRQRYDTLGSNWQAGDQFRTPPNWGGMGGGAGGFDPSFFEDLARQASNGRAAGGAGFSDFFENLFGGGFREPNANKRQTTTKETSQPTASLALTIEEAIQGVRKTIRLPSGESLQVQIPAGVTDGKKIRLAGKGKNGSDLFLQIKLNPHALYRVEGNDLYLDLPVAPWEMALEASVEVPTPTGKVNLKIPANSQTGKKLRLKGRGLGTTPVGDLYVVLVVNLPQAVTGEQKAAYAAMQAAFNNWNPRQHLS</sequence>
<dbReference type="Pfam" id="PF00226">
    <property type="entry name" value="DnaJ"/>
    <property type="match status" value="1"/>
</dbReference>
<dbReference type="InterPro" id="IPR018253">
    <property type="entry name" value="DnaJ_domain_CS"/>
</dbReference>
<accession>A0AA95KI11</accession>
<dbReference type="PANTHER" id="PTHR43096">
    <property type="entry name" value="DNAJ HOMOLOG 1, MITOCHONDRIAL-RELATED"/>
    <property type="match status" value="1"/>
</dbReference>
<name>A0AA95KI11_9GAMM</name>
<dbReference type="KEGG" id="tdu:QJT80_14765"/>
<dbReference type="InterPro" id="IPR036869">
    <property type="entry name" value="J_dom_sf"/>
</dbReference>
<dbReference type="SUPFAM" id="SSF49493">
    <property type="entry name" value="HSP40/DnaJ peptide-binding domain"/>
    <property type="match status" value="2"/>
</dbReference>
<dbReference type="InterPro" id="IPR002939">
    <property type="entry name" value="DnaJ_C"/>
</dbReference>
<dbReference type="PRINTS" id="PR00625">
    <property type="entry name" value="JDOMAIN"/>
</dbReference>
<dbReference type="InterPro" id="IPR001623">
    <property type="entry name" value="DnaJ_domain"/>
</dbReference>
<dbReference type="SUPFAM" id="SSF46565">
    <property type="entry name" value="Chaperone J-domain"/>
    <property type="match status" value="1"/>
</dbReference>
<feature type="compositionally biased region" description="Basic and acidic residues" evidence="2">
    <location>
        <begin position="34"/>
        <end position="50"/>
    </location>
</feature>
<dbReference type="Proteomes" id="UP001300672">
    <property type="component" value="Chromosome"/>
</dbReference>
<dbReference type="SMART" id="SM00271">
    <property type="entry name" value="DnaJ"/>
    <property type="match status" value="1"/>
</dbReference>
<dbReference type="GO" id="GO:0042026">
    <property type="term" value="P:protein refolding"/>
    <property type="evidence" value="ECO:0007669"/>
    <property type="project" value="TreeGrafter"/>
</dbReference>
<evidence type="ECO:0000256" key="1">
    <source>
        <dbReference type="ARBA" id="ARBA00023186"/>
    </source>
</evidence>
<reference evidence="4" key="1">
    <citation type="journal article" date="2023" name="Int. J. Mol. Sci.">
        <title>Metagenomics Revealed a New Genus 'Candidatus Thiocaldithrix dubininis' gen. nov., sp. nov. and a New Species 'Candidatus Thiothrix putei' sp. nov. in the Family Thiotrichaceae, Some Members of Which Have Traits of Both Na+- and H+-Motive Energetics.</title>
        <authorList>
            <person name="Ravin N.V."/>
            <person name="Muntyan M.S."/>
            <person name="Smolyakov D.D."/>
            <person name="Rudenko T.S."/>
            <person name="Beletsky A.V."/>
            <person name="Mardanov A.V."/>
            <person name="Grabovich M.Y."/>
        </authorList>
    </citation>
    <scope>NUCLEOTIDE SEQUENCE</scope>
    <source>
        <strain evidence="4">GKL-01</strain>
    </source>
</reference>
<organism evidence="4">
    <name type="scientific">Candidatus Thiocaldithrix dubininis</name>
    <dbReference type="NCBI Taxonomy" id="3080823"/>
    <lineage>
        <taxon>Bacteria</taxon>
        <taxon>Pseudomonadati</taxon>
        <taxon>Pseudomonadota</taxon>
        <taxon>Gammaproteobacteria</taxon>
        <taxon>Thiotrichales</taxon>
        <taxon>Thiotrichaceae</taxon>
        <taxon>Candidatus Thiocaldithrix</taxon>
    </lineage>
</organism>
<dbReference type="Gene3D" id="1.10.287.110">
    <property type="entry name" value="DnaJ domain"/>
    <property type="match status" value="1"/>
</dbReference>
<protein>
    <submittedName>
        <fullName evidence="4">DnaJ C-terminal domain-containing protein</fullName>
    </submittedName>
</protein>